<feature type="transmembrane region" description="Helical" evidence="1">
    <location>
        <begin position="181"/>
        <end position="200"/>
    </location>
</feature>
<accession>A0AAD3H7P1</accession>
<feature type="transmembrane region" description="Helical" evidence="1">
    <location>
        <begin position="255"/>
        <end position="279"/>
    </location>
</feature>
<name>A0AAD3H7P1_9STRA</name>
<evidence type="ECO:0000256" key="2">
    <source>
        <dbReference type="SAM" id="SignalP"/>
    </source>
</evidence>
<proteinExistence type="predicted"/>
<sequence length="370" mass="41501">MAVAKPVKLLLYVLLLAQKKVLTQGFVTRRTSNLLVRPRIRLHDEQQIMASNVNEVSIQNIAGEEKFAPSSEVEVSIDSSSFVSSEFKKNAGLELWKKRLITHEDSFSLHKLASIGYTISSAVMLINAAIGLSTSPEVFSNIPKEMELFMNIFTVSNIVMCFASVRMAFIHRQGDLTARNAFLGTAVSSLFSGFYMVWISPFSEGDIFNSLWISRMFFAVLVGLNAFFIADTILKTDEIVEGRRDRKAADYTGRKIIDTLGYVFPVAWGMPLIAATGLVSCVIHDRSWFIEQCLFIDSQLQYPGFQSHVFYQQLSTSLAASYASLFVTLRDKKLISKTVELGGITIFALPALIWSIYTTVNFFRFLSMPH</sequence>
<keyword evidence="2" id="KW-0732">Signal</keyword>
<dbReference type="AlphaFoldDB" id="A0AAD3H7P1"/>
<evidence type="ECO:0000313" key="4">
    <source>
        <dbReference type="Proteomes" id="UP001054902"/>
    </source>
</evidence>
<feature type="transmembrane region" description="Helical" evidence="1">
    <location>
        <begin position="212"/>
        <end position="234"/>
    </location>
</feature>
<feature type="transmembrane region" description="Helical" evidence="1">
    <location>
        <begin position="310"/>
        <end position="329"/>
    </location>
</feature>
<feature type="transmembrane region" description="Helical" evidence="1">
    <location>
        <begin position="341"/>
        <end position="360"/>
    </location>
</feature>
<keyword evidence="1" id="KW-1133">Transmembrane helix</keyword>
<protein>
    <submittedName>
        <fullName evidence="3">Uncharacterized protein</fullName>
    </submittedName>
</protein>
<dbReference type="EMBL" id="BLLK01000047">
    <property type="protein sequence ID" value="GFH53672.1"/>
    <property type="molecule type" value="Genomic_DNA"/>
</dbReference>
<keyword evidence="1" id="KW-0812">Transmembrane</keyword>
<keyword evidence="4" id="KW-1185">Reference proteome</keyword>
<reference evidence="3 4" key="1">
    <citation type="journal article" date="2021" name="Sci. Rep.">
        <title>The genome of the diatom Chaetoceros tenuissimus carries an ancient integrated fragment of an extant virus.</title>
        <authorList>
            <person name="Hongo Y."/>
            <person name="Kimura K."/>
            <person name="Takaki Y."/>
            <person name="Yoshida Y."/>
            <person name="Baba S."/>
            <person name="Kobayashi G."/>
            <person name="Nagasaki K."/>
            <person name="Hano T."/>
            <person name="Tomaru Y."/>
        </authorList>
    </citation>
    <scope>NUCLEOTIDE SEQUENCE [LARGE SCALE GENOMIC DNA]</scope>
    <source>
        <strain evidence="3 4">NIES-3715</strain>
    </source>
</reference>
<feature type="transmembrane region" description="Helical" evidence="1">
    <location>
        <begin position="148"/>
        <end position="169"/>
    </location>
</feature>
<feature type="chain" id="PRO_5042139083" evidence="2">
    <location>
        <begin position="26"/>
        <end position="370"/>
    </location>
</feature>
<keyword evidence="1" id="KW-0472">Membrane</keyword>
<gene>
    <name evidence="3" type="ORF">CTEN210_10148</name>
</gene>
<evidence type="ECO:0000256" key="1">
    <source>
        <dbReference type="SAM" id="Phobius"/>
    </source>
</evidence>
<comment type="caution">
    <text evidence="3">The sequence shown here is derived from an EMBL/GenBank/DDBJ whole genome shotgun (WGS) entry which is preliminary data.</text>
</comment>
<dbReference type="Proteomes" id="UP001054902">
    <property type="component" value="Unassembled WGS sequence"/>
</dbReference>
<organism evidence="3 4">
    <name type="scientific">Chaetoceros tenuissimus</name>
    <dbReference type="NCBI Taxonomy" id="426638"/>
    <lineage>
        <taxon>Eukaryota</taxon>
        <taxon>Sar</taxon>
        <taxon>Stramenopiles</taxon>
        <taxon>Ochrophyta</taxon>
        <taxon>Bacillariophyta</taxon>
        <taxon>Coscinodiscophyceae</taxon>
        <taxon>Chaetocerotophycidae</taxon>
        <taxon>Chaetocerotales</taxon>
        <taxon>Chaetocerotaceae</taxon>
        <taxon>Chaetoceros</taxon>
    </lineage>
</organism>
<feature type="signal peptide" evidence="2">
    <location>
        <begin position="1"/>
        <end position="25"/>
    </location>
</feature>
<evidence type="ECO:0000313" key="3">
    <source>
        <dbReference type="EMBL" id="GFH53672.1"/>
    </source>
</evidence>